<reference evidence="2" key="1">
    <citation type="submission" date="2016-03" db="EMBL/GenBank/DDBJ databases">
        <authorList>
            <person name="Ploux O."/>
        </authorList>
    </citation>
    <scope>NUCLEOTIDE SEQUENCE</scope>
    <source>
        <strain evidence="2">UC10</strain>
    </source>
</reference>
<keyword evidence="1" id="KW-0812">Transmembrane</keyword>
<dbReference type="GO" id="GO:0051073">
    <property type="term" value="F:adenosylcobinamide-GDP ribazoletransferase activity"/>
    <property type="evidence" value="ECO:0007669"/>
    <property type="project" value="InterPro"/>
</dbReference>
<sequence>MGRSYGLLLAAFTAFVAWPLLLALLLVPLVAFYWRHRLGGISGDCLGASVEVTESLLLLALVLVG</sequence>
<dbReference type="Pfam" id="PF02654">
    <property type="entry name" value="CobS"/>
    <property type="match status" value="1"/>
</dbReference>
<dbReference type="UniPathway" id="UPA00148">
    <property type="reaction ID" value="UER00238"/>
</dbReference>
<dbReference type="GO" id="GO:0008818">
    <property type="term" value="F:cobalamin 5'-phosphate synthase activity"/>
    <property type="evidence" value="ECO:0007669"/>
    <property type="project" value="InterPro"/>
</dbReference>
<dbReference type="InterPro" id="IPR003805">
    <property type="entry name" value="CobS"/>
</dbReference>
<evidence type="ECO:0000256" key="1">
    <source>
        <dbReference type="SAM" id="Phobius"/>
    </source>
</evidence>
<proteinExistence type="predicted"/>
<dbReference type="EC" id="2.-.-.-" evidence="2"/>
<dbReference type="AlphaFoldDB" id="A0A1Y5QCU1"/>
<dbReference type="EMBL" id="FLTS01000001">
    <property type="protein sequence ID" value="SBV38004.1"/>
    <property type="molecule type" value="Genomic_DNA"/>
</dbReference>
<name>A0A1Y5QCU1_9GAMM</name>
<protein>
    <submittedName>
        <fullName evidence="2">Cobalamin synthase</fullName>
        <ecNumber evidence="2">2.-.-.-</ecNumber>
    </submittedName>
</protein>
<feature type="transmembrane region" description="Helical" evidence="1">
    <location>
        <begin position="7"/>
        <end position="34"/>
    </location>
</feature>
<keyword evidence="1" id="KW-0472">Membrane</keyword>
<keyword evidence="1" id="KW-1133">Transmembrane helix</keyword>
<keyword evidence="2" id="KW-0808">Transferase</keyword>
<dbReference type="GO" id="GO:0009236">
    <property type="term" value="P:cobalamin biosynthetic process"/>
    <property type="evidence" value="ECO:0007669"/>
    <property type="project" value="UniProtKB-UniPathway"/>
</dbReference>
<evidence type="ECO:0000313" key="2">
    <source>
        <dbReference type="EMBL" id="SBV38004.1"/>
    </source>
</evidence>
<organism evidence="2">
    <name type="scientific">uncultured Stenotrophomonas sp</name>
    <dbReference type="NCBI Taxonomy" id="165438"/>
    <lineage>
        <taxon>Bacteria</taxon>
        <taxon>Pseudomonadati</taxon>
        <taxon>Pseudomonadota</taxon>
        <taxon>Gammaproteobacteria</taxon>
        <taxon>Lysobacterales</taxon>
        <taxon>Lysobacteraceae</taxon>
        <taxon>Stenotrophomonas</taxon>
        <taxon>environmental samples</taxon>
    </lineage>
</organism>
<accession>A0A1Y5QCU1</accession>
<gene>
    <name evidence="2" type="ORF">STPYR_12954</name>
</gene>